<evidence type="ECO:0000256" key="1">
    <source>
        <dbReference type="SAM" id="Phobius"/>
    </source>
</evidence>
<dbReference type="EMBL" id="HBUF01560448">
    <property type="protein sequence ID" value="CAG6762082.1"/>
    <property type="molecule type" value="Transcribed_RNA"/>
</dbReference>
<name>A0A8D9AD71_9HEMI</name>
<proteinExistence type="predicted"/>
<reference evidence="2" key="1">
    <citation type="submission" date="2021-05" db="EMBL/GenBank/DDBJ databases">
        <authorList>
            <person name="Alioto T."/>
            <person name="Alioto T."/>
            <person name="Gomez Garrido J."/>
        </authorList>
    </citation>
    <scope>NUCLEOTIDE SEQUENCE</scope>
</reference>
<keyword evidence="1" id="KW-1133">Transmembrane helix</keyword>
<keyword evidence="1" id="KW-0472">Membrane</keyword>
<dbReference type="AlphaFoldDB" id="A0A8D9AD71"/>
<sequence length="102" mass="12275">MSFRNHNYYVVCIRKWRNFFHYYTEPHRISAITPISTKVLSNHLFNRKKRQVFFSPFSNISVVLPRTSVLFKVLTLNMLIMMSCIILWMMDECNGQRPKEVL</sequence>
<accession>A0A8D9AD71</accession>
<protein>
    <submittedName>
        <fullName evidence="2">Uncharacterized protein</fullName>
    </submittedName>
</protein>
<keyword evidence="1" id="KW-0812">Transmembrane</keyword>
<feature type="transmembrane region" description="Helical" evidence="1">
    <location>
        <begin position="69"/>
        <end position="90"/>
    </location>
</feature>
<evidence type="ECO:0000313" key="2">
    <source>
        <dbReference type="EMBL" id="CAG6762082.1"/>
    </source>
</evidence>
<organism evidence="2">
    <name type="scientific">Cacopsylla melanoneura</name>
    <dbReference type="NCBI Taxonomy" id="428564"/>
    <lineage>
        <taxon>Eukaryota</taxon>
        <taxon>Metazoa</taxon>
        <taxon>Ecdysozoa</taxon>
        <taxon>Arthropoda</taxon>
        <taxon>Hexapoda</taxon>
        <taxon>Insecta</taxon>
        <taxon>Pterygota</taxon>
        <taxon>Neoptera</taxon>
        <taxon>Paraneoptera</taxon>
        <taxon>Hemiptera</taxon>
        <taxon>Sternorrhyncha</taxon>
        <taxon>Psylloidea</taxon>
        <taxon>Psyllidae</taxon>
        <taxon>Psyllinae</taxon>
        <taxon>Cacopsylla</taxon>
    </lineage>
</organism>